<evidence type="ECO:0000259" key="10">
    <source>
        <dbReference type="PROSITE" id="PS52019"/>
    </source>
</evidence>
<reference evidence="11 12" key="1">
    <citation type="submission" date="2016-10" db="EMBL/GenBank/DDBJ databases">
        <authorList>
            <person name="de Groot N.N."/>
        </authorList>
    </citation>
    <scope>NUCLEOTIDE SEQUENCE [LARGE SCALE GENOMIC DNA]</scope>
    <source>
        <strain evidence="11 12">DSM 15345</strain>
    </source>
</reference>
<dbReference type="InterPro" id="IPR014031">
    <property type="entry name" value="Ketoacyl_synth_C"/>
</dbReference>
<keyword evidence="4" id="KW-0521">NADP</keyword>
<evidence type="ECO:0000256" key="6">
    <source>
        <dbReference type="ARBA" id="ARBA00023315"/>
    </source>
</evidence>
<dbReference type="InterPro" id="IPR020843">
    <property type="entry name" value="ER"/>
</dbReference>
<dbReference type="InterPro" id="IPR013968">
    <property type="entry name" value="PKS_KR"/>
</dbReference>
<dbReference type="Pfam" id="PF00550">
    <property type="entry name" value="PP-binding"/>
    <property type="match status" value="1"/>
</dbReference>
<dbReference type="GO" id="GO:0004312">
    <property type="term" value="F:fatty acid synthase activity"/>
    <property type="evidence" value="ECO:0007669"/>
    <property type="project" value="TreeGrafter"/>
</dbReference>
<dbReference type="SUPFAM" id="SSF51735">
    <property type="entry name" value="NAD(P)-binding Rossmann-fold domains"/>
    <property type="match status" value="3"/>
</dbReference>
<dbReference type="Pfam" id="PF00109">
    <property type="entry name" value="ketoacyl-synt"/>
    <property type="match status" value="1"/>
</dbReference>
<dbReference type="InterPro" id="IPR011032">
    <property type="entry name" value="GroES-like_sf"/>
</dbReference>
<proteinExistence type="predicted"/>
<keyword evidence="6" id="KW-0012">Acyltransferase</keyword>
<dbReference type="PROSITE" id="PS52004">
    <property type="entry name" value="KS3_2"/>
    <property type="match status" value="1"/>
</dbReference>
<protein>
    <submittedName>
        <fullName evidence="11">Acyl transferase domain-containing protein</fullName>
    </submittedName>
</protein>
<dbReference type="InterPro" id="IPR049900">
    <property type="entry name" value="PKS_mFAS_DH"/>
</dbReference>
<dbReference type="PROSITE" id="PS01162">
    <property type="entry name" value="QOR_ZETA_CRYSTAL"/>
    <property type="match status" value="1"/>
</dbReference>
<dbReference type="InterPro" id="IPR050091">
    <property type="entry name" value="PKS_NRPS_Biosynth_Enz"/>
</dbReference>
<dbReference type="InterPro" id="IPR016035">
    <property type="entry name" value="Acyl_Trfase/lysoPLipase"/>
</dbReference>
<dbReference type="PROSITE" id="PS50075">
    <property type="entry name" value="CARRIER"/>
    <property type="match status" value="1"/>
</dbReference>
<dbReference type="Gene3D" id="3.40.50.720">
    <property type="entry name" value="NAD(P)-binding Rossmann-like Domain"/>
    <property type="match status" value="3"/>
</dbReference>
<dbReference type="Pfam" id="PF08240">
    <property type="entry name" value="ADH_N"/>
    <property type="match status" value="1"/>
</dbReference>
<dbReference type="PANTHER" id="PTHR43775:SF37">
    <property type="entry name" value="SI:DKEY-61P9.11"/>
    <property type="match status" value="1"/>
</dbReference>
<dbReference type="SUPFAM" id="SSF47336">
    <property type="entry name" value="ACP-like"/>
    <property type="match status" value="1"/>
</dbReference>
<sequence>MSWYRGAALLFDRVVSREVAILGYGCRLPGAASPDALWALLREGRCAVGEIGPDRWSRATYFSENRAISGVTYTTAAGVLDDPFAFDAGFFGVSPREAVQMDPQQRLMLHVAWEAVEMAGFTPAELAGSRTGVYVGASGLDYGNSLHGDPSAGDAQFMTGNTLSIIANRLAHLLDARGPSYVVDTACSSSLFAFEAAHAAIASGRIDRAVVGGVNLLLSPMPFLGFARAGMLSPTGLCKPFDARADGYVRAEGAVAFVIEARETAEAEGRLPRGFVVGAAVNSDGRQGALSVPNGERQADLMRKVYADAGASADDLAFVEAHGTGTAVGDPIEASAIGGALGCARGAPLPVGSTKSNIGHLEPASGLAGLLKAQLALENGLFPPTLHVESLNPMIDFDALNLRVATDAVALPRRERPWIAGVNSFGFGGANAHVAIRQPDAPSYGAPQAESMPATPRPLILSAASTEALRALARSWRERLAGADAEQATALTSLAAHRRARHARRLVVAERDAGSRLDALSAFAEGGDAGLWAAETAAAGDRAPVAFVFSGNGSQWPGMGRAAFAGDAAFRSSFEATAAYVLAAGGPDIIEAMHADDLATLLSQAEVAQPLLLGLQAAIVDALAARGVRPMAVAGHSVGEVGAAWASGALSREQAARLAVSRARLQAPLHGKGAMAAVLAPADVCAALIAELGLEKLDIAADNSPRGATVSGASASVDALIAAARDRRIAVRRLKVDYPYHGPLMEQIRESLLAELADLAPTPTTTPFISSTDGGVAPGEALDGRYWWRNARQPVLFRQAALALSAAGARAFVEIGPQPSLQNYVADTLSPTGAAHVCVPSMRRQGAGAEDFGLIAARIAAAGGAVDDEKLFGPRLPVTITGPAYPWSLKDYRFTLARTALNVLRSPAPRPLLGWRPFADEGGWRVTLDQSVQTWLADHAVDGVATLPAAAFAEMALAAAAETFGEGPLELADFDILLPLTVEARARVEARTTLDAESGAVRIESRAANGDAAWTLHAAGTARAARREPEARPIAAAAATTTQAAVEPDPALYEMLAGFGLEYGPAFRRAARPDARGDVAVAALAPSLIGGLEGWRLDPTDLDAAFHVAAPLLGSAEDAQEGVSLLPVRLGRLTLLRPGAPVAQAEARLTRRGARGAAVDFTLRCADGSVAATVEGARFAAVRLRRMPALASMLWRQTMTPRRLRSDAPSATPDGWRDPAARLAELGLTGAAAPAEDDGALLLDAMARRIAWDATMALGPEGGVRLRARKALPRGLRRALELGLEALAQDGAYDAATDALTGEAPAPDLEALVAALVAAAPGRAAAMMEALALAERFDAALSGRDAGEAGDAAPRRRAAGPSPAEAAGAAALAAAAADIAAAWPPTAPLDVLIVGSPVADRIATALGDAATRLRQVAAGDAGAALSEGPWDLILLVDAASASEAGAAPAEAAAALANGGMMLAALPEPTLIAAMALRADGAEGGDGLSAARAAALSVGAAIAPLAGAAGCALASFRRDEQETPARVLDIKGRIGLAARQDDPACAALTQALAAAGARALPAPGVAALTPGEPAIIFMDALADVAPDAPTEARLAARMTGLRAAAEAAEAAGDARLWLVAPGALSLGADADPEASALARLRRVLVNERPGLRLGVIDADDPAARAAQIAAAALGSAGNETELMLRADGAAAPRAVCAPEVAALAERRALGPNARDTALALAPDATGGLETLRWRPVARRAPGPGEIEVAVAASGLNFRDVMWAMGVLPEEAVEDGFAGAGIGMECAGVVCRAGPGARFRVGDRVLAFTASALATHATLSDGAAALAPEGLDMAAAATLPVVFGTAWRGLIDLGRLEPGETVLVHGGAGGVGLAAIQIARGRGARVIATASTPEKRALTRTLGADAAFDSRTLAFADAVMDATDGRGVDVALNSLSGAAMEATLGCMAAFGRFIELGKRDYYANTRIGLRPMRRNIAYHGVDLDAMLKFRPDSGGRLLAEIAREVEARRFAPLPYRLHEPDEAIAAFRLMQRAGHVGKVIVAPPEAPGAVEPAAPLARAEGAYLVTGGARGFGLAFAERLAARGARRLWLTSRSGAADAAGVARLRAKGARVEVVACDAADEAEMTRLLERIDAAGAPLLGVGHAAMALDDGLMSGMTAARIAASLRPKLTGAEVLDRLTRGRPLDFFVLFSSVSALFGNPGQGPYVAANAGLEAIAARRRAAGAPGLAMGFGPISDTGVLAEDAKARERLERRGAGLLTSRTALDALEAALAADAGPALTAAPMRWGALSADLPVLAEPIYERFDLTDTPAAATAESGESLAAMIAGLDEAAAVRKLAGLFRAEAAIILRQPPEEVDPARPLAELGFDSLMGMELKLSAEEKFGATLPAIALADGATLTTLAARMVADLRAGGGAGTEREDATLAALASRHVGGLTAAVAEKVAGAVPGAPDGPQK</sequence>
<keyword evidence="3 11" id="KW-0808">Transferase</keyword>
<dbReference type="Gene3D" id="3.40.366.10">
    <property type="entry name" value="Malonyl-Coenzyme A Acyl Carrier Protein, domain 2"/>
    <property type="match status" value="1"/>
</dbReference>
<dbReference type="InterPro" id="IPR032821">
    <property type="entry name" value="PKS_assoc"/>
</dbReference>
<dbReference type="InterPro" id="IPR049551">
    <property type="entry name" value="PKS_DH_C"/>
</dbReference>
<dbReference type="Gene3D" id="3.10.129.110">
    <property type="entry name" value="Polyketide synthase dehydratase"/>
    <property type="match status" value="1"/>
</dbReference>
<dbReference type="SUPFAM" id="SSF53901">
    <property type="entry name" value="Thiolase-like"/>
    <property type="match status" value="1"/>
</dbReference>
<dbReference type="GO" id="GO:0016491">
    <property type="term" value="F:oxidoreductase activity"/>
    <property type="evidence" value="ECO:0007669"/>
    <property type="project" value="InterPro"/>
</dbReference>
<dbReference type="SMART" id="SM00823">
    <property type="entry name" value="PKS_PP"/>
    <property type="match status" value="1"/>
</dbReference>
<organism evidence="11 12">
    <name type="scientific">Rubrimonas cliftonensis</name>
    <dbReference type="NCBI Taxonomy" id="89524"/>
    <lineage>
        <taxon>Bacteria</taxon>
        <taxon>Pseudomonadati</taxon>
        <taxon>Pseudomonadota</taxon>
        <taxon>Alphaproteobacteria</taxon>
        <taxon>Rhodobacterales</taxon>
        <taxon>Paracoccaceae</taxon>
        <taxon>Rubrimonas</taxon>
    </lineage>
</organism>
<evidence type="ECO:0000313" key="11">
    <source>
        <dbReference type="EMBL" id="SEA21048.1"/>
    </source>
</evidence>
<dbReference type="SMART" id="SM00827">
    <property type="entry name" value="PKS_AT"/>
    <property type="match status" value="1"/>
</dbReference>
<keyword evidence="2" id="KW-0597">Phosphoprotein</keyword>
<evidence type="ECO:0000259" key="9">
    <source>
        <dbReference type="PROSITE" id="PS52004"/>
    </source>
</evidence>
<dbReference type="Proteomes" id="UP000198703">
    <property type="component" value="Unassembled WGS sequence"/>
</dbReference>
<dbReference type="Pfam" id="PF08659">
    <property type="entry name" value="KR"/>
    <property type="match status" value="1"/>
</dbReference>
<accession>A0A1H3ZC02</accession>
<evidence type="ECO:0000313" key="12">
    <source>
        <dbReference type="Proteomes" id="UP000198703"/>
    </source>
</evidence>
<dbReference type="CDD" id="cd00833">
    <property type="entry name" value="PKS"/>
    <property type="match status" value="1"/>
</dbReference>
<evidence type="ECO:0000256" key="5">
    <source>
        <dbReference type="ARBA" id="ARBA00023268"/>
    </source>
</evidence>
<evidence type="ECO:0000256" key="2">
    <source>
        <dbReference type="ARBA" id="ARBA00022553"/>
    </source>
</evidence>
<dbReference type="SUPFAM" id="SSF50129">
    <property type="entry name" value="GroES-like"/>
    <property type="match status" value="1"/>
</dbReference>
<evidence type="ECO:0000256" key="7">
    <source>
        <dbReference type="PROSITE-ProRule" id="PRU01363"/>
    </source>
</evidence>
<name>A0A1H3ZC02_9RHOB</name>
<dbReference type="GO" id="GO:0004315">
    <property type="term" value="F:3-oxoacyl-[acyl-carrier-protein] synthase activity"/>
    <property type="evidence" value="ECO:0007669"/>
    <property type="project" value="InterPro"/>
</dbReference>
<dbReference type="InterPro" id="IPR036736">
    <property type="entry name" value="ACP-like_sf"/>
</dbReference>
<dbReference type="FunFam" id="3.40.50.720:FF:000209">
    <property type="entry name" value="Polyketide synthase Pks12"/>
    <property type="match status" value="1"/>
</dbReference>
<dbReference type="Pfam" id="PF00698">
    <property type="entry name" value="Acyl_transf_1"/>
    <property type="match status" value="1"/>
</dbReference>
<dbReference type="InterPro" id="IPR049552">
    <property type="entry name" value="PKS_DH_N"/>
</dbReference>
<dbReference type="Pfam" id="PF00107">
    <property type="entry name" value="ADH_zinc_N"/>
    <property type="match status" value="1"/>
</dbReference>
<dbReference type="GO" id="GO:0006633">
    <property type="term" value="P:fatty acid biosynthetic process"/>
    <property type="evidence" value="ECO:0007669"/>
    <property type="project" value="InterPro"/>
</dbReference>
<dbReference type="Pfam" id="PF14765">
    <property type="entry name" value="PS-DH"/>
    <property type="match status" value="1"/>
</dbReference>
<dbReference type="Gene3D" id="3.30.70.3290">
    <property type="match status" value="1"/>
</dbReference>
<feature type="region of interest" description="N-terminal hotdog fold" evidence="7">
    <location>
        <begin position="901"/>
        <end position="1029"/>
    </location>
</feature>
<evidence type="ECO:0000256" key="4">
    <source>
        <dbReference type="ARBA" id="ARBA00022857"/>
    </source>
</evidence>
<feature type="active site" description="Proton acceptor; for dehydratase activity" evidence="7">
    <location>
        <position position="939"/>
    </location>
</feature>
<dbReference type="Pfam" id="PF16197">
    <property type="entry name" value="KAsynt_C_assoc"/>
    <property type="match status" value="1"/>
</dbReference>
<dbReference type="PROSITE" id="PS00606">
    <property type="entry name" value="KS3_1"/>
    <property type="match status" value="1"/>
</dbReference>
<dbReference type="SMART" id="SM00822">
    <property type="entry name" value="PKS_KR"/>
    <property type="match status" value="1"/>
</dbReference>
<dbReference type="OrthoDB" id="9778690at2"/>
<keyword evidence="1" id="KW-0596">Phosphopantetheine</keyword>
<feature type="region of interest" description="C-terminal hotdog fold" evidence="7">
    <location>
        <begin position="1044"/>
        <end position="1188"/>
    </location>
</feature>
<dbReference type="EMBL" id="FNQM01000003">
    <property type="protein sequence ID" value="SEA21048.1"/>
    <property type="molecule type" value="Genomic_DNA"/>
</dbReference>
<feature type="domain" description="PKS/mFAS DH" evidence="10">
    <location>
        <begin position="901"/>
        <end position="1188"/>
    </location>
</feature>
<dbReference type="STRING" id="89524.SAMN05444370_103471"/>
<dbReference type="Gene3D" id="1.10.1200.10">
    <property type="entry name" value="ACP-like"/>
    <property type="match status" value="1"/>
</dbReference>
<feature type="domain" description="Carrier" evidence="8">
    <location>
        <begin position="2331"/>
        <end position="2408"/>
    </location>
</feature>
<dbReference type="PROSITE" id="PS52019">
    <property type="entry name" value="PKS_MFAS_DH"/>
    <property type="match status" value="1"/>
</dbReference>
<dbReference type="InterPro" id="IPR020806">
    <property type="entry name" value="PKS_PP-bd"/>
</dbReference>
<dbReference type="GO" id="GO:0031177">
    <property type="term" value="F:phosphopantetheine binding"/>
    <property type="evidence" value="ECO:0007669"/>
    <property type="project" value="InterPro"/>
</dbReference>
<dbReference type="Gene3D" id="3.90.180.10">
    <property type="entry name" value="Medium-chain alcohol dehydrogenases, catalytic domain"/>
    <property type="match status" value="1"/>
</dbReference>
<dbReference type="InterPro" id="IPR009081">
    <property type="entry name" value="PP-bd_ACP"/>
</dbReference>
<dbReference type="InterPro" id="IPR014030">
    <property type="entry name" value="Ketoacyl_synth_N"/>
</dbReference>
<dbReference type="InterPro" id="IPR016036">
    <property type="entry name" value="Malonyl_transacylase_ACP-bd"/>
</dbReference>
<dbReference type="SMART" id="SM00826">
    <property type="entry name" value="PKS_DH"/>
    <property type="match status" value="1"/>
</dbReference>
<dbReference type="SUPFAM" id="SSF52151">
    <property type="entry name" value="FabD/lysophospholipase-like"/>
    <property type="match status" value="1"/>
</dbReference>
<dbReference type="InterPro" id="IPR042104">
    <property type="entry name" value="PKS_dehydratase_sf"/>
</dbReference>
<dbReference type="Pfam" id="PF02801">
    <property type="entry name" value="Ketoacyl-synt_C"/>
    <property type="match status" value="1"/>
</dbReference>
<dbReference type="InterPro" id="IPR013154">
    <property type="entry name" value="ADH-like_N"/>
</dbReference>
<dbReference type="SMART" id="SM00825">
    <property type="entry name" value="PKS_KS"/>
    <property type="match status" value="1"/>
</dbReference>
<dbReference type="PANTHER" id="PTHR43775">
    <property type="entry name" value="FATTY ACID SYNTHASE"/>
    <property type="match status" value="1"/>
</dbReference>
<evidence type="ECO:0000259" key="8">
    <source>
        <dbReference type="PROSITE" id="PS50075"/>
    </source>
</evidence>
<evidence type="ECO:0000256" key="1">
    <source>
        <dbReference type="ARBA" id="ARBA00022450"/>
    </source>
</evidence>
<dbReference type="InterPro" id="IPR057326">
    <property type="entry name" value="KR_dom"/>
</dbReference>
<dbReference type="Gene3D" id="3.40.47.10">
    <property type="match status" value="1"/>
</dbReference>
<dbReference type="InterPro" id="IPR001227">
    <property type="entry name" value="Ac_transferase_dom_sf"/>
</dbReference>
<dbReference type="InterPro" id="IPR002364">
    <property type="entry name" value="Quin_OxRdtase/zeta-crystal_CS"/>
</dbReference>
<dbReference type="InterPro" id="IPR020807">
    <property type="entry name" value="PKS_DH"/>
</dbReference>
<dbReference type="CDD" id="cd05195">
    <property type="entry name" value="enoyl_red"/>
    <property type="match status" value="1"/>
</dbReference>
<dbReference type="InterPro" id="IPR020841">
    <property type="entry name" value="PKS_Beta-ketoAc_synthase_dom"/>
</dbReference>
<feature type="active site" description="Proton donor; for dehydratase activity" evidence="7">
    <location>
        <position position="1103"/>
    </location>
</feature>
<dbReference type="InterPro" id="IPR014043">
    <property type="entry name" value="Acyl_transferase_dom"/>
</dbReference>
<dbReference type="SMART" id="SM00829">
    <property type="entry name" value="PKS_ER"/>
    <property type="match status" value="1"/>
</dbReference>
<dbReference type="InterPro" id="IPR013149">
    <property type="entry name" value="ADH-like_C"/>
</dbReference>
<keyword evidence="5" id="KW-0511">Multifunctional enzyme</keyword>
<dbReference type="InterPro" id="IPR036291">
    <property type="entry name" value="NAD(P)-bd_dom_sf"/>
</dbReference>
<evidence type="ECO:0000256" key="3">
    <source>
        <dbReference type="ARBA" id="ARBA00022679"/>
    </source>
</evidence>
<dbReference type="GO" id="GO:0008270">
    <property type="term" value="F:zinc ion binding"/>
    <property type="evidence" value="ECO:0007669"/>
    <property type="project" value="InterPro"/>
</dbReference>
<keyword evidence="12" id="KW-1185">Reference proteome</keyword>
<gene>
    <name evidence="11" type="ORF">SAMN05444370_103471</name>
</gene>
<dbReference type="InterPro" id="IPR016039">
    <property type="entry name" value="Thiolase-like"/>
</dbReference>
<dbReference type="InterPro" id="IPR018201">
    <property type="entry name" value="Ketoacyl_synth_AS"/>
</dbReference>
<dbReference type="SUPFAM" id="SSF55048">
    <property type="entry name" value="Probable ACP-binding domain of malonyl-CoA ACP transacylase"/>
    <property type="match status" value="1"/>
</dbReference>
<feature type="domain" description="Ketosynthase family 3 (KS3)" evidence="9">
    <location>
        <begin position="16"/>
        <end position="438"/>
    </location>
</feature>
<dbReference type="Pfam" id="PF21089">
    <property type="entry name" value="PKS_DH_N"/>
    <property type="match status" value="1"/>
</dbReference>